<dbReference type="GO" id="GO:0001503">
    <property type="term" value="P:ossification"/>
    <property type="evidence" value="ECO:0007669"/>
    <property type="project" value="TreeGrafter"/>
</dbReference>
<protein>
    <submittedName>
        <fullName evidence="9">Uncharacterized protein LOC127353878</fullName>
    </submittedName>
</protein>
<proteinExistence type="predicted"/>
<dbReference type="GO" id="GO:0005615">
    <property type="term" value="C:extracellular space"/>
    <property type="evidence" value="ECO:0007669"/>
    <property type="project" value="TreeGrafter"/>
</dbReference>
<comment type="caution">
    <text evidence="9">The sequence shown here is derived from an EMBL/GenBank/DDBJ whole genome shotgun (WGS) entry which is preliminary data.</text>
</comment>
<keyword evidence="6" id="KW-0176">Collagen</keyword>
<keyword evidence="4" id="KW-0430">Lectin</keyword>
<evidence type="ECO:0000256" key="6">
    <source>
        <dbReference type="ARBA" id="ARBA00023119"/>
    </source>
</evidence>
<keyword evidence="2" id="KW-0964">Secreted</keyword>
<name>A0AAV1N5D2_SCOSC</name>
<dbReference type="InterPro" id="IPR051663">
    <property type="entry name" value="CLec_Tetranectin-domain"/>
</dbReference>
<dbReference type="PANTHER" id="PTHR22799">
    <property type="entry name" value="TETRANECTIN-RELATED"/>
    <property type="match status" value="1"/>
</dbReference>
<evidence type="ECO:0000256" key="7">
    <source>
        <dbReference type="SAM" id="MobiDB-lite"/>
    </source>
</evidence>
<feature type="region of interest" description="Disordered" evidence="7">
    <location>
        <begin position="262"/>
        <end position="307"/>
    </location>
</feature>
<evidence type="ECO:0000256" key="2">
    <source>
        <dbReference type="ARBA" id="ARBA00022525"/>
    </source>
</evidence>
<keyword evidence="5" id="KW-0106">Calcium</keyword>
<accession>A0AAV1N5D2</accession>
<dbReference type="GO" id="GO:0005581">
    <property type="term" value="C:collagen trimer"/>
    <property type="evidence" value="ECO:0007669"/>
    <property type="project" value="UniProtKB-KW"/>
</dbReference>
<evidence type="ECO:0000313" key="10">
    <source>
        <dbReference type="Proteomes" id="UP001314229"/>
    </source>
</evidence>
<feature type="domain" description="C-type lectin" evidence="8">
    <location>
        <begin position="330"/>
        <end position="441"/>
    </location>
</feature>
<keyword evidence="10" id="KW-1185">Reference proteome</keyword>
<evidence type="ECO:0000313" key="9">
    <source>
        <dbReference type="EMBL" id="CAK6954417.1"/>
    </source>
</evidence>
<evidence type="ECO:0000256" key="5">
    <source>
        <dbReference type="ARBA" id="ARBA00022837"/>
    </source>
</evidence>
<dbReference type="GO" id="GO:0030246">
    <property type="term" value="F:carbohydrate binding"/>
    <property type="evidence" value="ECO:0007669"/>
    <property type="project" value="UniProtKB-KW"/>
</dbReference>
<dbReference type="EMBL" id="CAWUFR010000017">
    <property type="protein sequence ID" value="CAK6954417.1"/>
    <property type="molecule type" value="Genomic_DNA"/>
</dbReference>
<dbReference type="Gene3D" id="3.10.100.10">
    <property type="entry name" value="Mannose-Binding Protein A, subunit A"/>
    <property type="match status" value="2"/>
</dbReference>
<evidence type="ECO:0000259" key="8">
    <source>
        <dbReference type="PROSITE" id="PS50041"/>
    </source>
</evidence>
<feature type="domain" description="C-type lectin" evidence="8">
    <location>
        <begin position="154"/>
        <end position="251"/>
    </location>
</feature>
<dbReference type="InterPro" id="IPR016187">
    <property type="entry name" value="CTDL_fold"/>
</dbReference>
<dbReference type="PANTHER" id="PTHR22799:SF1">
    <property type="entry name" value="C-TYPE LECTIN DOMAIN FAMILY 11 MEMBER A"/>
    <property type="match status" value="1"/>
</dbReference>
<evidence type="ECO:0000256" key="1">
    <source>
        <dbReference type="ARBA" id="ARBA00004613"/>
    </source>
</evidence>
<dbReference type="PROSITE" id="PS50041">
    <property type="entry name" value="C_TYPE_LECTIN_2"/>
    <property type="match status" value="2"/>
</dbReference>
<dbReference type="AlphaFoldDB" id="A0AAV1N5D2"/>
<dbReference type="Pfam" id="PF00059">
    <property type="entry name" value="Lectin_C"/>
    <property type="match status" value="2"/>
</dbReference>
<dbReference type="InterPro" id="IPR016186">
    <property type="entry name" value="C-type_lectin-like/link_sf"/>
</dbReference>
<feature type="compositionally biased region" description="Low complexity" evidence="7">
    <location>
        <begin position="95"/>
        <end position="104"/>
    </location>
</feature>
<reference evidence="9 10" key="1">
    <citation type="submission" date="2024-01" db="EMBL/GenBank/DDBJ databases">
        <authorList>
            <person name="Alioto T."/>
            <person name="Alioto T."/>
            <person name="Gomez Garrido J."/>
        </authorList>
    </citation>
    <scope>NUCLEOTIDE SEQUENCE [LARGE SCALE GENOMIC DNA]</scope>
</reference>
<gene>
    <name evidence="9" type="ORF">FSCOSCO3_A034112</name>
</gene>
<sequence>MSLNHSLWWQQRGRIFSRLLLVHKKKVWKFCIQKMRLCLPLCVLYLLAAVGYSQLPGPPGPRGPKGENGEIGPAGRAGPIGSPGPTGFPGPAGRPGPTGFTGAPGFPGATGPAVMCGRDLLDFVDKDLDALKKSFSKLELAINYDFVRKVGQKYFVSYKKRDSFSKAVEFCSQQGLDLALPQNEEENNVLTQVFWDVYKKVWINVNNKKAEGNFEVDMKKQPLTFTKWGEGQPDKSISNTGCTMVSEDGVWVVTRAKKNHIKQITSHTYREPGRPGRQGRPGSDGPPGPPGPPGPCEICRQGSTGSSSPDLAKLELAINYDFVRKVGQKYFVSYKKRGSFSKAVEFCSQQGLELALPQNEEENNVLTQMFSGDNHQVWINVNNKKEWNFEVDMKKQPLTFTKWGEGQPDKSISNTGCTMVSEDGVWILNQKCSLTAIIVCQL</sequence>
<feature type="region of interest" description="Disordered" evidence="7">
    <location>
        <begin position="58"/>
        <end position="104"/>
    </location>
</feature>
<comment type="subcellular location">
    <subcellularLocation>
        <location evidence="1">Secreted</location>
    </subcellularLocation>
</comment>
<dbReference type="InterPro" id="IPR001304">
    <property type="entry name" value="C-type_lectin-like"/>
</dbReference>
<evidence type="ECO:0000256" key="4">
    <source>
        <dbReference type="ARBA" id="ARBA00022734"/>
    </source>
</evidence>
<dbReference type="SMART" id="SM00034">
    <property type="entry name" value="CLECT"/>
    <property type="match status" value="2"/>
</dbReference>
<evidence type="ECO:0000256" key="3">
    <source>
        <dbReference type="ARBA" id="ARBA00022729"/>
    </source>
</evidence>
<dbReference type="InterPro" id="IPR008160">
    <property type="entry name" value="Collagen"/>
</dbReference>
<feature type="compositionally biased region" description="Pro residues" evidence="7">
    <location>
        <begin position="284"/>
        <end position="295"/>
    </location>
</feature>
<dbReference type="Pfam" id="PF01391">
    <property type="entry name" value="Collagen"/>
    <property type="match status" value="1"/>
</dbReference>
<dbReference type="Proteomes" id="UP001314229">
    <property type="component" value="Unassembled WGS sequence"/>
</dbReference>
<dbReference type="GO" id="GO:0008083">
    <property type="term" value="F:growth factor activity"/>
    <property type="evidence" value="ECO:0007669"/>
    <property type="project" value="TreeGrafter"/>
</dbReference>
<dbReference type="SUPFAM" id="SSF56436">
    <property type="entry name" value="C-type lectin-like"/>
    <property type="match status" value="2"/>
</dbReference>
<organism evidence="9 10">
    <name type="scientific">Scomber scombrus</name>
    <name type="common">Atlantic mackerel</name>
    <name type="synonym">Scomber vernalis</name>
    <dbReference type="NCBI Taxonomy" id="13677"/>
    <lineage>
        <taxon>Eukaryota</taxon>
        <taxon>Metazoa</taxon>
        <taxon>Chordata</taxon>
        <taxon>Craniata</taxon>
        <taxon>Vertebrata</taxon>
        <taxon>Euteleostomi</taxon>
        <taxon>Actinopterygii</taxon>
        <taxon>Neopterygii</taxon>
        <taxon>Teleostei</taxon>
        <taxon>Neoteleostei</taxon>
        <taxon>Acanthomorphata</taxon>
        <taxon>Pelagiaria</taxon>
        <taxon>Scombriformes</taxon>
        <taxon>Scombridae</taxon>
        <taxon>Scomber</taxon>
    </lineage>
</organism>
<keyword evidence="3" id="KW-0732">Signal</keyword>